<evidence type="ECO:0000313" key="1">
    <source>
        <dbReference type="EMBL" id="KKM73388.1"/>
    </source>
</evidence>
<accession>A0A0F9JUL7</accession>
<dbReference type="AlphaFoldDB" id="A0A0F9JUL7"/>
<dbReference type="EMBL" id="LAZR01009310">
    <property type="protein sequence ID" value="KKM73388.1"/>
    <property type="molecule type" value="Genomic_DNA"/>
</dbReference>
<gene>
    <name evidence="1" type="ORF">LCGC14_1411020</name>
</gene>
<organism evidence="1">
    <name type="scientific">marine sediment metagenome</name>
    <dbReference type="NCBI Taxonomy" id="412755"/>
    <lineage>
        <taxon>unclassified sequences</taxon>
        <taxon>metagenomes</taxon>
        <taxon>ecological metagenomes</taxon>
    </lineage>
</organism>
<proteinExistence type="predicted"/>
<name>A0A0F9JUL7_9ZZZZ</name>
<comment type="caution">
    <text evidence="1">The sequence shown here is derived from an EMBL/GenBank/DDBJ whole genome shotgun (WGS) entry which is preliminary data.</text>
</comment>
<evidence type="ECO:0008006" key="2">
    <source>
        <dbReference type="Google" id="ProtNLM"/>
    </source>
</evidence>
<protein>
    <recommendedName>
        <fullName evidence="2">Transglycosylase SLT domain-containing protein</fullName>
    </recommendedName>
</protein>
<sequence length="62" mass="7027">MAEGRAGERGLMQIHPIHIPRIQRLGYTWAQMYEVGPNLAVAFDLWSEQGTRPWRGSSSCRG</sequence>
<reference evidence="1" key="1">
    <citation type="journal article" date="2015" name="Nature">
        <title>Complex archaea that bridge the gap between prokaryotes and eukaryotes.</title>
        <authorList>
            <person name="Spang A."/>
            <person name="Saw J.H."/>
            <person name="Jorgensen S.L."/>
            <person name="Zaremba-Niedzwiedzka K."/>
            <person name="Martijn J."/>
            <person name="Lind A.E."/>
            <person name="van Eijk R."/>
            <person name="Schleper C."/>
            <person name="Guy L."/>
            <person name="Ettema T.J."/>
        </authorList>
    </citation>
    <scope>NUCLEOTIDE SEQUENCE</scope>
</reference>